<keyword evidence="3 5" id="KW-0808">Transferase</keyword>
<evidence type="ECO:0000256" key="1">
    <source>
        <dbReference type="ARBA" id="ARBA00004721"/>
    </source>
</evidence>
<dbReference type="SUPFAM" id="SSF53756">
    <property type="entry name" value="UDP-Glycosyltransferase/glycogen phosphorylase"/>
    <property type="match status" value="1"/>
</dbReference>
<evidence type="ECO:0000313" key="8">
    <source>
        <dbReference type="Proteomes" id="UP001237642"/>
    </source>
</evidence>
<proteinExistence type="inferred from homology"/>
<dbReference type="AlphaFoldDB" id="A0AAD8JHA0"/>
<dbReference type="Proteomes" id="UP001237642">
    <property type="component" value="Unassembled WGS sequence"/>
</dbReference>
<gene>
    <name evidence="7" type="ORF">POM88_004145</name>
</gene>
<dbReference type="FunFam" id="3.40.50.2000:FF:000143">
    <property type="entry name" value="UDP-glycosyltransferase 89B1"/>
    <property type="match status" value="1"/>
</dbReference>
<dbReference type="FunFam" id="3.40.50.2000:FF:000064">
    <property type="entry name" value="Glycosyltransferase"/>
    <property type="match status" value="1"/>
</dbReference>
<dbReference type="PANTHER" id="PTHR48047">
    <property type="entry name" value="GLYCOSYLTRANSFERASE"/>
    <property type="match status" value="1"/>
</dbReference>
<comment type="similarity">
    <text evidence="2 5">Belongs to the UDP-glycosyltransferase family.</text>
</comment>
<reference evidence="7" key="1">
    <citation type="submission" date="2023-02" db="EMBL/GenBank/DDBJ databases">
        <title>Genome of toxic invasive species Heracleum sosnowskyi carries increased number of genes despite the absence of recent whole-genome duplications.</title>
        <authorList>
            <person name="Schelkunov M."/>
            <person name="Shtratnikova V."/>
            <person name="Makarenko M."/>
            <person name="Klepikova A."/>
            <person name="Omelchenko D."/>
            <person name="Novikova G."/>
            <person name="Obukhova E."/>
            <person name="Bogdanov V."/>
            <person name="Penin A."/>
            <person name="Logacheva M."/>
        </authorList>
    </citation>
    <scope>NUCLEOTIDE SEQUENCE</scope>
    <source>
        <strain evidence="7">Hsosn_3</strain>
        <tissue evidence="7">Leaf</tissue>
    </source>
</reference>
<comment type="caution">
    <text evidence="7">The sequence shown here is derived from an EMBL/GenBank/DDBJ whole genome shotgun (WGS) entry which is preliminary data.</text>
</comment>
<evidence type="ECO:0000256" key="5">
    <source>
        <dbReference type="RuleBase" id="RU003718"/>
    </source>
</evidence>
<keyword evidence="8" id="KW-1185">Reference proteome</keyword>
<sequence>MAILENGAHILVFPYPAQGHMIPLLDLAHQLALRNLTITILVTPKNLHFLKPLLTRHPSIQPLVLPFPATTSIPDGVENVRDLPPNGFKFMMAALVDLYDPIVNWFQNHPSPPVAIVSDMFLGWTNRLAGELKIPRYVFSPSGVLALSVVYNLWQHMPKRNDPTDDNEVIKFSEIPNSPCYPWWQLSPLFRSYVEGNPQSEVLRDSNQRNIASYGLIFNSFTELERVYLDYIKKFLGHDRVWTVGPLLPPEEERARRGGSSEIVASEIKSWLDQFEDETVVYVCFGSQAVLTNDQMEMLALGLEKSSVRFLWSFKEPTKGHMIGEYGMIPIGLEDRVAGRGLVVKGWSPQVTILSHPAVGAFLTHCGWNSVLESIAAGVPMLTWPMGADQFANADLLDQLQVGTRVCEGEKTVPDSDKLARLVASSVGDEKRVRIARAKVLSEAAVDSIGKDGSSYRALDSLVNLLSKP</sequence>
<dbReference type="EMBL" id="JAUIZM010000001">
    <property type="protein sequence ID" value="KAK1404540.1"/>
    <property type="molecule type" value="Genomic_DNA"/>
</dbReference>
<dbReference type="EC" id="2.4.1.-" evidence="6"/>
<evidence type="ECO:0000256" key="6">
    <source>
        <dbReference type="RuleBase" id="RU362057"/>
    </source>
</evidence>
<dbReference type="GO" id="GO:0035251">
    <property type="term" value="F:UDP-glucosyltransferase activity"/>
    <property type="evidence" value="ECO:0007669"/>
    <property type="project" value="TreeGrafter"/>
</dbReference>
<evidence type="ECO:0000256" key="4">
    <source>
        <dbReference type="ARBA" id="ARBA00023229"/>
    </source>
</evidence>
<dbReference type="InterPro" id="IPR002213">
    <property type="entry name" value="UDP_glucos_trans"/>
</dbReference>
<evidence type="ECO:0000313" key="7">
    <source>
        <dbReference type="EMBL" id="KAK1404540.1"/>
    </source>
</evidence>
<comment type="pathway">
    <text evidence="1">Secondary metabolite biosynthesis; terpenoid biosynthesis.</text>
</comment>
<name>A0AAD8JHA0_9APIA</name>
<reference evidence="7" key="2">
    <citation type="submission" date="2023-05" db="EMBL/GenBank/DDBJ databases">
        <authorList>
            <person name="Schelkunov M.I."/>
        </authorList>
    </citation>
    <scope>NUCLEOTIDE SEQUENCE</scope>
    <source>
        <strain evidence="7">Hsosn_3</strain>
        <tissue evidence="7">Leaf</tissue>
    </source>
</reference>
<evidence type="ECO:0000256" key="3">
    <source>
        <dbReference type="ARBA" id="ARBA00022679"/>
    </source>
</evidence>
<protein>
    <recommendedName>
        <fullName evidence="6">Glycosyltransferase</fullName>
        <ecNumber evidence="6">2.4.1.-</ecNumber>
    </recommendedName>
</protein>
<dbReference type="GO" id="GO:0008299">
    <property type="term" value="P:isoprenoid biosynthetic process"/>
    <property type="evidence" value="ECO:0007669"/>
    <property type="project" value="UniProtKB-KW"/>
</dbReference>
<dbReference type="InterPro" id="IPR035595">
    <property type="entry name" value="UDP_glycos_trans_CS"/>
</dbReference>
<evidence type="ECO:0000256" key="2">
    <source>
        <dbReference type="ARBA" id="ARBA00009995"/>
    </source>
</evidence>
<dbReference type="PROSITE" id="PS00375">
    <property type="entry name" value="UDPGT"/>
    <property type="match status" value="1"/>
</dbReference>
<dbReference type="CDD" id="cd03784">
    <property type="entry name" value="GT1_Gtf-like"/>
    <property type="match status" value="1"/>
</dbReference>
<keyword evidence="4" id="KW-0414">Isoprene biosynthesis</keyword>
<dbReference type="Pfam" id="PF00201">
    <property type="entry name" value="UDPGT"/>
    <property type="match status" value="1"/>
</dbReference>
<dbReference type="Gene3D" id="3.40.50.2000">
    <property type="entry name" value="Glycogen Phosphorylase B"/>
    <property type="match status" value="2"/>
</dbReference>
<keyword evidence="5" id="KW-0328">Glycosyltransferase</keyword>
<dbReference type="PANTHER" id="PTHR48047:SF8">
    <property type="entry name" value="FLAVONOL 3-O-GLUCOSYLTRANSFERASE UGT89B1"/>
    <property type="match status" value="1"/>
</dbReference>
<organism evidence="7 8">
    <name type="scientific">Heracleum sosnowskyi</name>
    <dbReference type="NCBI Taxonomy" id="360622"/>
    <lineage>
        <taxon>Eukaryota</taxon>
        <taxon>Viridiplantae</taxon>
        <taxon>Streptophyta</taxon>
        <taxon>Embryophyta</taxon>
        <taxon>Tracheophyta</taxon>
        <taxon>Spermatophyta</taxon>
        <taxon>Magnoliopsida</taxon>
        <taxon>eudicotyledons</taxon>
        <taxon>Gunneridae</taxon>
        <taxon>Pentapetalae</taxon>
        <taxon>asterids</taxon>
        <taxon>campanulids</taxon>
        <taxon>Apiales</taxon>
        <taxon>Apiaceae</taxon>
        <taxon>Apioideae</taxon>
        <taxon>apioid superclade</taxon>
        <taxon>Tordylieae</taxon>
        <taxon>Tordyliinae</taxon>
        <taxon>Heracleum</taxon>
    </lineage>
</organism>
<accession>A0AAD8JHA0</accession>